<dbReference type="Proteomes" id="UP001600888">
    <property type="component" value="Unassembled WGS sequence"/>
</dbReference>
<keyword evidence="1" id="KW-0378">Hydrolase</keyword>
<keyword evidence="4" id="KW-1185">Reference proteome</keyword>
<feature type="domain" description="Alpha/beta hydrolase fold-3" evidence="2">
    <location>
        <begin position="46"/>
        <end position="258"/>
    </location>
</feature>
<dbReference type="Pfam" id="PF07859">
    <property type="entry name" value="Abhydrolase_3"/>
    <property type="match status" value="1"/>
</dbReference>
<evidence type="ECO:0000256" key="1">
    <source>
        <dbReference type="ARBA" id="ARBA00022801"/>
    </source>
</evidence>
<comment type="caution">
    <text evidence="3">The sequence shown here is derived from an EMBL/GenBank/DDBJ whole genome shotgun (WGS) entry which is preliminary data.</text>
</comment>
<evidence type="ECO:0000313" key="3">
    <source>
        <dbReference type="EMBL" id="KAL2285811.1"/>
    </source>
</evidence>
<evidence type="ECO:0000313" key="4">
    <source>
        <dbReference type="Proteomes" id="UP001600888"/>
    </source>
</evidence>
<sequence>MGAERIATQQPDTSTEYSIKIAMRDGFLSEARVHRPSDERKHPLLVLLFGGGFMFGDCDQLSPYARLATRLLNVTVVNLSYRLAPEHKFPTAPHDVWDGILCITQNAEYLQVDLAAGFVIGGVSAGGNLAAVTTQKSLDERLSPAVTGLWLGVPWVLESEIVPEKYKQVYLSRKQCSGAPGLDRQAMDMFNLAYDADVKSPDFSPFNSKNLHKGMPPTFVQVCDADPLRDDGLIYERALREEGVETRLIVYPNIPHLFSDFFQLKAFKKFHFDILNSWAGLFKTHVAAEDIRQALGNSPFATCT</sequence>
<dbReference type="SUPFAM" id="SSF53474">
    <property type="entry name" value="alpha/beta-Hydrolases"/>
    <property type="match status" value="1"/>
</dbReference>
<dbReference type="InterPro" id="IPR013094">
    <property type="entry name" value="AB_hydrolase_3"/>
</dbReference>
<evidence type="ECO:0000259" key="2">
    <source>
        <dbReference type="Pfam" id="PF07859"/>
    </source>
</evidence>
<reference evidence="3 4" key="1">
    <citation type="submission" date="2024-03" db="EMBL/GenBank/DDBJ databases">
        <title>A high-quality draft genome sequence of Diaporthe vaccinii, a causative agent of upright dieback and viscid rot disease in cranberry plants.</title>
        <authorList>
            <person name="Sarrasin M."/>
            <person name="Lang B.F."/>
            <person name="Burger G."/>
        </authorList>
    </citation>
    <scope>NUCLEOTIDE SEQUENCE [LARGE SCALE GENOMIC DNA]</scope>
    <source>
        <strain evidence="3 4">IS7</strain>
    </source>
</reference>
<dbReference type="Gene3D" id="3.40.50.1820">
    <property type="entry name" value="alpha/beta hydrolase"/>
    <property type="match status" value="1"/>
</dbReference>
<dbReference type="InterPro" id="IPR050300">
    <property type="entry name" value="GDXG_lipolytic_enzyme"/>
</dbReference>
<protein>
    <recommendedName>
        <fullName evidence="2">Alpha/beta hydrolase fold-3 domain-containing protein</fullName>
    </recommendedName>
</protein>
<accession>A0ABR4ETP3</accession>
<dbReference type="PANTHER" id="PTHR48081:SF8">
    <property type="entry name" value="ALPHA_BETA HYDROLASE FOLD-3 DOMAIN-CONTAINING PROTEIN-RELATED"/>
    <property type="match status" value="1"/>
</dbReference>
<organism evidence="3 4">
    <name type="scientific">Diaporthe vaccinii</name>
    <dbReference type="NCBI Taxonomy" id="105482"/>
    <lineage>
        <taxon>Eukaryota</taxon>
        <taxon>Fungi</taxon>
        <taxon>Dikarya</taxon>
        <taxon>Ascomycota</taxon>
        <taxon>Pezizomycotina</taxon>
        <taxon>Sordariomycetes</taxon>
        <taxon>Sordariomycetidae</taxon>
        <taxon>Diaporthales</taxon>
        <taxon>Diaporthaceae</taxon>
        <taxon>Diaporthe</taxon>
        <taxon>Diaporthe eres species complex</taxon>
    </lineage>
</organism>
<dbReference type="PANTHER" id="PTHR48081">
    <property type="entry name" value="AB HYDROLASE SUPERFAMILY PROTEIN C4A8.06C"/>
    <property type="match status" value="1"/>
</dbReference>
<proteinExistence type="predicted"/>
<gene>
    <name evidence="3" type="ORF">FJTKL_07530</name>
</gene>
<dbReference type="InterPro" id="IPR029058">
    <property type="entry name" value="AB_hydrolase_fold"/>
</dbReference>
<name>A0ABR4ETP3_9PEZI</name>
<dbReference type="EMBL" id="JBAWTH010000028">
    <property type="protein sequence ID" value="KAL2285811.1"/>
    <property type="molecule type" value="Genomic_DNA"/>
</dbReference>